<dbReference type="EMBL" id="KI393016">
    <property type="protein sequence ID" value="ERN09251.1"/>
    <property type="molecule type" value="Genomic_DNA"/>
</dbReference>
<dbReference type="OrthoDB" id="432835at2759"/>
<dbReference type="eggNOG" id="ENOG502QRDH">
    <property type="taxonomic scope" value="Eukaryota"/>
</dbReference>
<comment type="subcellular location">
    <subcellularLocation>
        <location evidence="1">Membrane</location>
        <topology evidence="1">Multi-pass membrane protein</topology>
    </subcellularLocation>
</comment>
<evidence type="ECO:0000313" key="7">
    <source>
        <dbReference type="EMBL" id="ERN09251.1"/>
    </source>
</evidence>
<dbReference type="PANTHER" id="PTHR19282">
    <property type="entry name" value="TETRASPANIN"/>
    <property type="match status" value="1"/>
</dbReference>
<keyword evidence="8" id="KW-1185">Reference proteome</keyword>
<feature type="compositionally biased region" description="Polar residues" evidence="5">
    <location>
        <begin position="261"/>
        <end position="271"/>
    </location>
</feature>
<dbReference type="InterPro" id="IPR018499">
    <property type="entry name" value="Tetraspanin/Peripherin"/>
</dbReference>
<dbReference type="Pfam" id="PF00335">
    <property type="entry name" value="Tetraspanin"/>
    <property type="match status" value="1"/>
</dbReference>
<organism evidence="7 8">
    <name type="scientific">Amborella trichopoda</name>
    <dbReference type="NCBI Taxonomy" id="13333"/>
    <lineage>
        <taxon>Eukaryota</taxon>
        <taxon>Viridiplantae</taxon>
        <taxon>Streptophyta</taxon>
        <taxon>Embryophyta</taxon>
        <taxon>Tracheophyta</taxon>
        <taxon>Spermatophyta</taxon>
        <taxon>Magnoliopsida</taxon>
        <taxon>Amborellales</taxon>
        <taxon>Amborellaceae</taxon>
        <taxon>Amborella</taxon>
    </lineage>
</organism>
<protein>
    <recommendedName>
        <fullName evidence="9">Tobamovirus multiplication protein 2A</fullName>
    </recommendedName>
</protein>
<feature type="compositionally biased region" description="Basic and acidic residues" evidence="5">
    <location>
        <begin position="275"/>
        <end position="284"/>
    </location>
</feature>
<evidence type="ECO:0000256" key="5">
    <source>
        <dbReference type="SAM" id="MobiDB-lite"/>
    </source>
</evidence>
<dbReference type="AlphaFoldDB" id="W1PNG4"/>
<accession>W1PNG4</accession>
<name>W1PNG4_AMBTC</name>
<keyword evidence="4 6" id="KW-0472">Membrane</keyword>
<evidence type="ECO:0000256" key="6">
    <source>
        <dbReference type="SAM" id="Phobius"/>
    </source>
</evidence>
<feature type="transmembrane region" description="Helical" evidence="6">
    <location>
        <begin position="12"/>
        <end position="34"/>
    </location>
</feature>
<feature type="transmembrane region" description="Helical" evidence="6">
    <location>
        <begin position="79"/>
        <end position="103"/>
    </location>
</feature>
<evidence type="ECO:0000256" key="4">
    <source>
        <dbReference type="ARBA" id="ARBA00023136"/>
    </source>
</evidence>
<feature type="transmembrane region" description="Helical" evidence="6">
    <location>
        <begin position="110"/>
        <end position="133"/>
    </location>
</feature>
<dbReference type="OMA" id="KGRCAIM"/>
<dbReference type="PANTHER" id="PTHR19282:SF522">
    <property type="entry name" value="TETRASPANIN"/>
    <property type="match status" value="1"/>
</dbReference>
<dbReference type="KEGG" id="atr:18437394"/>
<dbReference type="HOGENOM" id="CLU_055730_0_0_1"/>
<dbReference type="GO" id="GO:0009705">
    <property type="term" value="C:plant-type vacuole membrane"/>
    <property type="evidence" value="ECO:0007669"/>
    <property type="project" value="EnsemblPlants"/>
</dbReference>
<feature type="region of interest" description="Disordered" evidence="5">
    <location>
        <begin position="261"/>
        <end position="284"/>
    </location>
</feature>
<evidence type="ECO:0000256" key="1">
    <source>
        <dbReference type="ARBA" id="ARBA00004141"/>
    </source>
</evidence>
<dbReference type="Proteomes" id="UP000017836">
    <property type="component" value="Unassembled WGS sequence"/>
</dbReference>
<gene>
    <name evidence="7" type="ORF">AMTR_s00149p00039360</name>
</gene>
<evidence type="ECO:0000313" key="8">
    <source>
        <dbReference type="Proteomes" id="UP000017836"/>
    </source>
</evidence>
<dbReference type="Gramene" id="ERN09251">
    <property type="protein sequence ID" value="ERN09251"/>
    <property type="gene ID" value="AMTR_s00149p00039360"/>
</dbReference>
<feature type="transmembrane region" description="Helical" evidence="6">
    <location>
        <begin position="162"/>
        <end position="184"/>
    </location>
</feature>
<evidence type="ECO:0000256" key="2">
    <source>
        <dbReference type="ARBA" id="ARBA00022692"/>
    </source>
</evidence>
<keyword evidence="2 6" id="KW-0812">Transmembrane</keyword>
<proteinExistence type="predicted"/>
<reference evidence="8" key="1">
    <citation type="journal article" date="2013" name="Science">
        <title>The Amborella genome and the evolution of flowering plants.</title>
        <authorList>
            <consortium name="Amborella Genome Project"/>
        </authorList>
    </citation>
    <scope>NUCLEOTIDE SEQUENCE [LARGE SCALE GENOMIC DNA]</scope>
</reference>
<sequence>MACCGCLGCLLKLLNFLLTLVGLAMIGYGIYLLVEWKNDSSTVTLISVLSNQPMIKLGRPLLHMGPLSSSILTELSEAWFVYSFIVVGVILCVISCFGCIGAFTRHGCCLSCYSVLLILLIIVELGLAGFIFFDHSWKETIPTDKTGDFDMIYNFLKKHWNIAKWVALGAVILEALTFLLALVVRATNWPQGEYDSDDEYIAAPRTGIWQPLIGSNRQAGAQVTGVPVSGASDQRLSRNDAWSTRLREKYGLDTSEFTYNPTDSSRFQQQAAPVAEERSRCSIL</sequence>
<evidence type="ECO:0008006" key="9">
    <source>
        <dbReference type="Google" id="ProtNLM"/>
    </source>
</evidence>
<keyword evidence="3 6" id="KW-1133">Transmembrane helix</keyword>
<evidence type="ECO:0000256" key="3">
    <source>
        <dbReference type="ARBA" id="ARBA00022989"/>
    </source>
</evidence>